<evidence type="ECO:0000256" key="4">
    <source>
        <dbReference type="ARBA" id="ARBA00022807"/>
    </source>
</evidence>
<dbReference type="OMA" id="YCRYRRS"/>
<dbReference type="Pfam" id="PF00112">
    <property type="entry name" value="Peptidase_C1"/>
    <property type="match status" value="1"/>
</dbReference>
<comment type="similarity">
    <text evidence="1">Belongs to the peptidase C1 family.</text>
</comment>
<proteinExistence type="inferred from homology"/>
<feature type="chain" id="PRO_5018526237" description="cathepsin L" evidence="10">
    <location>
        <begin position="19"/>
        <end position="324"/>
    </location>
</feature>
<dbReference type="InterPro" id="IPR013128">
    <property type="entry name" value="Peptidase_C1A"/>
</dbReference>
<dbReference type="PhylomeDB" id="B4L162"/>
<dbReference type="InterPro" id="IPR000668">
    <property type="entry name" value="Peptidase_C1A_C"/>
</dbReference>
<evidence type="ECO:0000256" key="7">
    <source>
        <dbReference type="ARBA" id="ARBA00036319"/>
    </source>
</evidence>
<evidence type="ECO:0000256" key="3">
    <source>
        <dbReference type="ARBA" id="ARBA00022801"/>
    </source>
</evidence>
<accession>B4L162</accession>
<dbReference type="Proteomes" id="UP000009192">
    <property type="component" value="Unassembled WGS sequence"/>
</dbReference>
<dbReference type="AlphaFoldDB" id="B4L162"/>
<feature type="signal peptide" evidence="10">
    <location>
        <begin position="1"/>
        <end position="18"/>
    </location>
</feature>
<dbReference type="FunFam" id="3.90.70.10:FF:000006">
    <property type="entry name" value="Cathepsin S"/>
    <property type="match status" value="1"/>
</dbReference>
<name>B4L162_DROMO</name>
<evidence type="ECO:0000256" key="5">
    <source>
        <dbReference type="ARBA" id="ARBA00023145"/>
    </source>
</evidence>
<dbReference type="SUPFAM" id="SSF54001">
    <property type="entry name" value="Cysteine proteinases"/>
    <property type="match status" value="1"/>
</dbReference>
<evidence type="ECO:0000256" key="10">
    <source>
        <dbReference type="SAM" id="SignalP"/>
    </source>
</evidence>
<evidence type="ECO:0000256" key="1">
    <source>
        <dbReference type="ARBA" id="ARBA00008455"/>
    </source>
</evidence>
<organism evidence="13 14">
    <name type="scientific">Drosophila mojavensis</name>
    <name type="common">Fruit fly</name>
    <dbReference type="NCBI Taxonomy" id="7230"/>
    <lineage>
        <taxon>Eukaryota</taxon>
        <taxon>Metazoa</taxon>
        <taxon>Ecdysozoa</taxon>
        <taxon>Arthropoda</taxon>
        <taxon>Hexapoda</taxon>
        <taxon>Insecta</taxon>
        <taxon>Pterygota</taxon>
        <taxon>Neoptera</taxon>
        <taxon>Endopterygota</taxon>
        <taxon>Diptera</taxon>
        <taxon>Brachycera</taxon>
        <taxon>Muscomorpha</taxon>
        <taxon>Ephydroidea</taxon>
        <taxon>Drosophilidae</taxon>
        <taxon>Drosophila</taxon>
    </lineage>
</organism>
<evidence type="ECO:0000259" key="11">
    <source>
        <dbReference type="SMART" id="SM00645"/>
    </source>
</evidence>
<evidence type="ECO:0000256" key="6">
    <source>
        <dbReference type="ARBA" id="ARBA00023157"/>
    </source>
</evidence>
<comment type="catalytic activity">
    <reaction evidence="7">
        <text>Specificity close to that of papain. As compared to cathepsin B, cathepsin L exhibits higher activity toward protein substrates, but has little activity on Z-Arg-Arg-NHMec, and no peptidyl-dipeptidase activity.</text>
        <dbReference type="EC" id="3.4.22.15"/>
    </reaction>
</comment>
<dbReference type="GO" id="GO:0004197">
    <property type="term" value="F:cysteine-type endopeptidase activity"/>
    <property type="evidence" value="ECO:0007669"/>
    <property type="project" value="UniProtKB-EC"/>
</dbReference>
<dbReference type="PANTHER" id="PTHR12411">
    <property type="entry name" value="CYSTEINE PROTEASE FAMILY C1-RELATED"/>
    <property type="match status" value="1"/>
</dbReference>
<sequence length="324" mass="36507">MKSVVIVLIALLVASSQAIIYEDVLAAEFEAFKLKHEKSYEDIDEENLRMEIFKLNKETIDKHNARYARGLETYEMGINQFSDMLPEEFKQIMLSNMNTTNFDSSIDSIYLPHNIEITEEVDWRRKGAVSAMKNQGSCGSCWAFSVTGALESQHFIKTKKLISLSEQYLVDCSVPYNNHGCQGGWPAAALRCVKDNRGNDTESAYPYEARNEYCRYRRSGIGATVSGVERVPHSEKALAHAIAERGPVSVCVDASKFHHYRSGIFSYPSCGQHVNHCVLAVGYARDFWLIKNSWGSWGEQGNMRLARNHGNMRKVASFGVLPIV</sequence>
<dbReference type="PRINTS" id="PR00705">
    <property type="entry name" value="PAPAIN"/>
</dbReference>
<keyword evidence="5" id="KW-0865">Zymogen</keyword>
<dbReference type="Gene3D" id="3.90.70.10">
    <property type="entry name" value="Cysteine proteinases"/>
    <property type="match status" value="1"/>
</dbReference>
<evidence type="ECO:0000313" key="13">
    <source>
        <dbReference type="EMBL" id="EDW19244.1"/>
    </source>
</evidence>
<dbReference type="PROSITE" id="PS00639">
    <property type="entry name" value="THIOL_PROTEASE_HIS"/>
    <property type="match status" value="1"/>
</dbReference>
<dbReference type="InParanoid" id="B4L162"/>
<reference evidence="13 14" key="1">
    <citation type="journal article" date="2007" name="Nature">
        <title>Evolution of genes and genomes on the Drosophila phylogeny.</title>
        <authorList>
            <consortium name="Drosophila 12 Genomes Consortium"/>
            <person name="Clark A.G."/>
            <person name="Eisen M.B."/>
            <person name="Smith D.R."/>
            <person name="Bergman C.M."/>
            <person name="Oliver B."/>
            <person name="Markow T.A."/>
            <person name="Kaufman T.C."/>
            <person name="Kellis M."/>
            <person name="Gelbart W."/>
            <person name="Iyer V.N."/>
            <person name="Pollard D.A."/>
            <person name="Sackton T.B."/>
            <person name="Larracuente A.M."/>
            <person name="Singh N.D."/>
            <person name="Abad J.P."/>
            <person name="Abt D.N."/>
            <person name="Adryan B."/>
            <person name="Aguade M."/>
            <person name="Akashi H."/>
            <person name="Anderson W.W."/>
            <person name="Aquadro C.F."/>
            <person name="Ardell D.H."/>
            <person name="Arguello R."/>
            <person name="Artieri C.G."/>
            <person name="Barbash D.A."/>
            <person name="Barker D."/>
            <person name="Barsanti P."/>
            <person name="Batterham P."/>
            <person name="Batzoglou S."/>
            <person name="Begun D."/>
            <person name="Bhutkar A."/>
            <person name="Blanco E."/>
            <person name="Bosak S.A."/>
            <person name="Bradley R.K."/>
            <person name="Brand A.D."/>
            <person name="Brent M.R."/>
            <person name="Brooks A.N."/>
            <person name="Brown R.H."/>
            <person name="Butlin R.K."/>
            <person name="Caggese C."/>
            <person name="Calvi B.R."/>
            <person name="Bernardo de Carvalho A."/>
            <person name="Caspi A."/>
            <person name="Castrezana S."/>
            <person name="Celniker S.E."/>
            <person name="Chang J.L."/>
            <person name="Chapple C."/>
            <person name="Chatterji S."/>
            <person name="Chinwalla A."/>
            <person name="Civetta A."/>
            <person name="Clifton S.W."/>
            <person name="Comeron J.M."/>
            <person name="Costello J.C."/>
            <person name="Coyne J.A."/>
            <person name="Daub J."/>
            <person name="David R.G."/>
            <person name="Delcher A.L."/>
            <person name="Delehaunty K."/>
            <person name="Do C.B."/>
            <person name="Ebling H."/>
            <person name="Edwards K."/>
            <person name="Eickbush T."/>
            <person name="Evans J.D."/>
            <person name="Filipski A."/>
            <person name="Findeiss S."/>
            <person name="Freyhult E."/>
            <person name="Fulton L."/>
            <person name="Fulton R."/>
            <person name="Garcia A.C."/>
            <person name="Gardiner A."/>
            <person name="Garfield D.A."/>
            <person name="Garvin B.E."/>
            <person name="Gibson G."/>
            <person name="Gilbert D."/>
            <person name="Gnerre S."/>
            <person name="Godfrey J."/>
            <person name="Good R."/>
            <person name="Gotea V."/>
            <person name="Gravely B."/>
            <person name="Greenberg A.J."/>
            <person name="Griffiths-Jones S."/>
            <person name="Gross S."/>
            <person name="Guigo R."/>
            <person name="Gustafson E.A."/>
            <person name="Haerty W."/>
            <person name="Hahn M.W."/>
            <person name="Halligan D.L."/>
            <person name="Halpern A.L."/>
            <person name="Halter G.M."/>
            <person name="Han M.V."/>
            <person name="Heger A."/>
            <person name="Hillier L."/>
            <person name="Hinrichs A.S."/>
            <person name="Holmes I."/>
            <person name="Hoskins R.A."/>
            <person name="Hubisz M.J."/>
            <person name="Hultmark D."/>
            <person name="Huntley M.A."/>
            <person name="Jaffe D.B."/>
            <person name="Jagadeeshan S."/>
            <person name="Jeck W.R."/>
            <person name="Johnson J."/>
            <person name="Jones C.D."/>
            <person name="Jordan W.C."/>
            <person name="Karpen G.H."/>
            <person name="Kataoka E."/>
            <person name="Keightley P.D."/>
            <person name="Kheradpour P."/>
            <person name="Kirkness E.F."/>
            <person name="Koerich L.B."/>
            <person name="Kristiansen K."/>
            <person name="Kudrna D."/>
            <person name="Kulathinal R.J."/>
            <person name="Kumar S."/>
            <person name="Kwok R."/>
            <person name="Lander E."/>
            <person name="Langley C.H."/>
            <person name="Lapoint R."/>
            <person name="Lazzaro B.P."/>
            <person name="Lee S.J."/>
            <person name="Levesque L."/>
            <person name="Li R."/>
            <person name="Lin C.F."/>
            <person name="Lin M.F."/>
            <person name="Lindblad-Toh K."/>
            <person name="Llopart A."/>
            <person name="Long M."/>
            <person name="Low L."/>
            <person name="Lozovsky E."/>
            <person name="Lu J."/>
            <person name="Luo M."/>
            <person name="Machado C.A."/>
            <person name="Makalowski W."/>
            <person name="Marzo M."/>
            <person name="Matsuda M."/>
            <person name="Matzkin L."/>
            <person name="McAllister B."/>
            <person name="McBride C.S."/>
            <person name="McKernan B."/>
            <person name="McKernan K."/>
            <person name="Mendez-Lago M."/>
            <person name="Minx P."/>
            <person name="Mollenhauer M.U."/>
            <person name="Montooth K."/>
            <person name="Mount S.M."/>
            <person name="Mu X."/>
            <person name="Myers E."/>
            <person name="Negre B."/>
            <person name="Newfeld S."/>
            <person name="Nielsen R."/>
            <person name="Noor M.A."/>
            <person name="O'Grady P."/>
            <person name="Pachter L."/>
            <person name="Papaceit M."/>
            <person name="Parisi M.J."/>
            <person name="Parisi M."/>
            <person name="Parts L."/>
            <person name="Pedersen J.S."/>
            <person name="Pesole G."/>
            <person name="Phillippy A.M."/>
            <person name="Ponting C.P."/>
            <person name="Pop M."/>
            <person name="Porcelli D."/>
            <person name="Powell J.R."/>
            <person name="Prohaska S."/>
            <person name="Pruitt K."/>
            <person name="Puig M."/>
            <person name="Quesneville H."/>
            <person name="Ram K.R."/>
            <person name="Rand D."/>
            <person name="Rasmussen M.D."/>
            <person name="Reed L.K."/>
            <person name="Reenan R."/>
            <person name="Reily A."/>
            <person name="Remington K.A."/>
            <person name="Rieger T.T."/>
            <person name="Ritchie M.G."/>
            <person name="Robin C."/>
            <person name="Rogers Y.H."/>
            <person name="Rohde C."/>
            <person name="Rozas J."/>
            <person name="Rubenfield M.J."/>
            <person name="Ruiz A."/>
            <person name="Russo S."/>
            <person name="Salzberg S.L."/>
            <person name="Sanchez-Gracia A."/>
            <person name="Saranga D.J."/>
            <person name="Sato H."/>
            <person name="Schaeffer S.W."/>
            <person name="Schatz M.C."/>
            <person name="Schlenke T."/>
            <person name="Schwartz R."/>
            <person name="Segarra C."/>
            <person name="Singh R.S."/>
            <person name="Sirot L."/>
            <person name="Sirota M."/>
            <person name="Sisneros N.B."/>
            <person name="Smith C.D."/>
            <person name="Smith T.F."/>
            <person name="Spieth J."/>
            <person name="Stage D.E."/>
            <person name="Stark A."/>
            <person name="Stephan W."/>
            <person name="Strausberg R.L."/>
            <person name="Strempel S."/>
            <person name="Sturgill D."/>
            <person name="Sutton G."/>
            <person name="Sutton G.G."/>
            <person name="Tao W."/>
            <person name="Teichmann S."/>
            <person name="Tobari Y.N."/>
            <person name="Tomimura Y."/>
            <person name="Tsolas J.M."/>
            <person name="Valente V.L."/>
            <person name="Venter E."/>
            <person name="Venter J.C."/>
            <person name="Vicario S."/>
            <person name="Vieira F.G."/>
            <person name="Vilella A.J."/>
            <person name="Villasante A."/>
            <person name="Walenz B."/>
            <person name="Wang J."/>
            <person name="Wasserman M."/>
            <person name="Watts T."/>
            <person name="Wilson D."/>
            <person name="Wilson R.K."/>
            <person name="Wing R.A."/>
            <person name="Wolfner M.F."/>
            <person name="Wong A."/>
            <person name="Wong G.K."/>
            <person name="Wu C.I."/>
            <person name="Wu G."/>
            <person name="Yamamoto D."/>
            <person name="Yang H.P."/>
            <person name="Yang S.P."/>
            <person name="Yorke J.A."/>
            <person name="Yoshida K."/>
            <person name="Zdobnov E."/>
            <person name="Zhang P."/>
            <person name="Zhang Y."/>
            <person name="Zimin A.V."/>
            <person name="Baldwin J."/>
            <person name="Abdouelleil A."/>
            <person name="Abdulkadir J."/>
            <person name="Abebe A."/>
            <person name="Abera B."/>
            <person name="Abreu J."/>
            <person name="Acer S.C."/>
            <person name="Aftuck L."/>
            <person name="Alexander A."/>
            <person name="An P."/>
            <person name="Anderson E."/>
            <person name="Anderson S."/>
            <person name="Arachi H."/>
            <person name="Azer M."/>
            <person name="Bachantsang P."/>
            <person name="Barry A."/>
            <person name="Bayul T."/>
            <person name="Berlin A."/>
            <person name="Bessette D."/>
            <person name="Bloom T."/>
            <person name="Blye J."/>
            <person name="Boguslavskiy L."/>
            <person name="Bonnet C."/>
            <person name="Boukhgalter B."/>
            <person name="Bourzgui I."/>
            <person name="Brown A."/>
            <person name="Cahill P."/>
            <person name="Channer S."/>
            <person name="Cheshatsang Y."/>
            <person name="Chuda L."/>
            <person name="Citroen M."/>
            <person name="Collymore A."/>
            <person name="Cooke P."/>
            <person name="Costello M."/>
            <person name="D'Aco K."/>
            <person name="Daza R."/>
            <person name="De Haan G."/>
            <person name="DeGray S."/>
            <person name="DeMaso C."/>
            <person name="Dhargay N."/>
            <person name="Dooley K."/>
            <person name="Dooley E."/>
            <person name="Doricent M."/>
            <person name="Dorje P."/>
            <person name="Dorjee K."/>
            <person name="Dupes A."/>
            <person name="Elong R."/>
            <person name="Falk J."/>
            <person name="Farina A."/>
            <person name="Faro S."/>
            <person name="Ferguson D."/>
            <person name="Fisher S."/>
            <person name="Foley C.D."/>
            <person name="Franke A."/>
            <person name="Friedrich D."/>
            <person name="Gadbois L."/>
            <person name="Gearin G."/>
            <person name="Gearin C.R."/>
            <person name="Giannoukos G."/>
            <person name="Goode T."/>
            <person name="Graham J."/>
            <person name="Grandbois E."/>
            <person name="Grewal S."/>
            <person name="Gyaltsen K."/>
            <person name="Hafez N."/>
            <person name="Hagos B."/>
            <person name="Hall J."/>
            <person name="Henson C."/>
            <person name="Hollinger A."/>
            <person name="Honan T."/>
            <person name="Huard M.D."/>
            <person name="Hughes L."/>
            <person name="Hurhula B."/>
            <person name="Husby M.E."/>
            <person name="Kamat A."/>
            <person name="Kanga B."/>
            <person name="Kashin S."/>
            <person name="Khazanovich D."/>
            <person name="Kisner P."/>
            <person name="Lance K."/>
            <person name="Lara M."/>
            <person name="Lee W."/>
            <person name="Lennon N."/>
            <person name="Letendre F."/>
            <person name="LeVine R."/>
            <person name="Lipovsky A."/>
            <person name="Liu X."/>
            <person name="Liu J."/>
            <person name="Liu S."/>
            <person name="Lokyitsang T."/>
            <person name="Lokyitsang Y."/>
            <person name="Lubonja R."/>
            <person name="Lui A."/>
            <person name="MacDonald P."/>
            <person name="Magnisalis V."/>
            <person name="Maru K."/>
            <person name="Matthews C."/>
            <person name="McCusker W."/>
            <person name="McDonough S."/>
            <person name="Mehta T."/>
            <person name="Meldrim J."/>
            <person name="Meneus L."/>
            <person name="Mihai O."/>
            <person name="Mihalev A."/>
            <person name="Mihova T."/>
            <person name="Mittelman R."/>
            <person name="Mlenga V."/>
            <person name="Montmayeur A."/>
            <person name="Mulrain L."/>
            <person name="Navidi A."/>
            <person name="Naylor J."/>
            <person name="Negash T."/>
            <person name="Nguyen T."/>
            <person name="Nguyen N."/>
            <person name="Nicol R."/>
            <person name="Norbu C."/>
            <person name="Norbu N."/>
            <person name="Novod N."/>
            <person name="O'Neill B."/>
            <person name="Osman S."/>
            <person name="Markiewicz E."/>
            <person name="Oyono O.L."/>
            <person name="Patti C."/>
            <person name="Phunkhang P."/>
            <person name="Pierre F."/>
            <person name="Priest M."/>
            <person name="Raghuraman S."/>
            <person name="Rege F."/>
            <person name="Reyes R."/>
            <person name="Rise C."/>
            <person name="Rogov P."/>
            <person name="Ross K."/>
            <person name="Ryan E."/>
            <person name="Settipalli S."/>
            <person name="Shea T."/>
            <person name="Sherpa N."/>
            <person name="Shi L."/>
            <person name="Shih D."/>
            <person name="Sparrow T."/>
            <person name="Spaulding J."/>
            <person name="Stalker J."/>
            <person name="Stange-Thomann N."/>
            <person name="Stavropoulos S."/>
            <person name="Stone C."/>
            <person name="Strader C."/>
            <person name="Tesfaye S."/>
            <person name="Thomson T."/>
            <person name="Thoulutsang Y."/>
            <person name="Thoulutsang D."/>
            <person name="Topham K."/>
            <person name="Topping I."/>
            <person name="Tsamla T."/>
            <person name="Vassiliev H."/>
            <person name="Vo A."/>
            <person name="Wangchuk T."/>
            <person name="Wangdi T."/>
            <person name="Weiand M."/>
            <person name="Wilkinson J."/>
            <person name="Wilson A."/>
            <person name="Yadav S."/>
            <person name="Young G."/>
            <person name="Yu Q."/>
            <person name="Zembek L."/>
            <person name="Zhong D."/>
            <person name="Zimmer A."/>
            <person name="Zwirko Z."/>
            <person name="Jaffe D.B."/>
            <person name="Alvarez P."/>
            <person name="Brockman W."/>
            <person name="Butler J."/>
            <person name="Chin C."/>
            <person name="Gnerre S."/>
            <person name="Grabherr M."/>
            <person name="Kleber M."/>
            <person name="Mauceli E."/>
            <person name="MacCallum I."/>
        </authorList>
    </citation>
    <scope>NUCLEOTIDE SEQUENCE [LARGE SCALE GENOMIC DNA]</scope>
    <source>
        <strain evidence="14">Tucson 15081-1352.22</strain>
    </source>
</reference>
<protein>
    <recommendedName>
        <fullName evidence="8">cathepsin L</fullName>
        <ecNumber evidence="8">3.4.22.15</ecNumber>
    </recommendedName>
</protein>
<dbReference type="InterPro" id="IPR000169">
    <property type="entry name" value="Pept_cys_AS"/>
</dbReference>
<feature type="domain" description="Peptidase C1A papain C-terminal" evidence="11">
    <location>
        <begin position="117"/>
        <end position="323"/>
    </location>
</feature>
<dbReference type="HOGENOM" id="CLU_012184_1_2_1"/>
<keyword evidence="3 13" id="KW-0378">Hydrolase</keyword>
<dbReference type="InterPro" id="IPR039417">
    <property type="entry name" value="Peptidase_C1A_papain-like"/>
</dbReference>
<evidence type="ECO:0000259" key="12">
    <source>
        <dbReference type="SMART" id="SM00848"/>
    </source>
</evidence>
<dbReference type="PROSITE" id="PS00139">
    <property type="entry name" value="THIOL_PROTEASE_CYS"/>
    <property type="match status" value="1"/>
</dbReference>
<dbReference type="InterPro" id="IPR013201">
    <property type="entry name" value="Prot_inhib_I29"/>
</dbReference>
<dbReference type="EMBL" id="CH933809">
    <property type="protein sequence ID" value="EDW19244.1"/>
    <property type="molecule type" value="Genomic_DNA"/>
</dbReference>
<feature type="domain" description="Cathepsin propeptide inhibitor" evidence="12">
    <location>
        <begin position="29"/>
        <end position="89"/>
    </location>
</feature>
<dbReference type="InterPro" id="IPR038765">
    <property type="entry name" value="Papain-like_cys_pep_sf"/>
</dbReference>
<dbReference type="CDD" id="cd02248">
    <property type="entry name" value="Peptidase_C1A"/>
    <property type="match status" value="1"/>
</dbReference>
<dbReference type="SMR" id="B4L162"/>
<dbReference type="OrthoDB" id="10253408at2759"/>
<evidence type="ECO:0000256" key="2">
    <source>
        <dbReference type="ARBA" id="ARBA00022670"/>
    </source>
</evidence>
<keyword evidence="2" id="KW-0645">Protease</keyword>
<keyword evidence="14" id="KW-1185">Reference proteome</keyword>
<evidence type="ECO:0000313" key="14">
    <source>
        <dbReference type="Proteomes" id="UP000009192"/>
    </source>
</evidence>
<evidence type="ECO:0000256" key="8">
    <source>
        <dbReference type="ARBA" id="ARBA00038911"/>
    </source>
</evidence>
<keyword evidence="10" id="KW-0732">Signal</keyword>
<comment type="subunit">
    <text evidence="9">Dimer of a heavy and a light chain linked by disulfide bonds.</text>
</comment>
<evidence type="ECO:0000256" key="9">
    <source>
        <dbReference type="ARBA" id="ARBA00063237"/>
    </source>
</evidence>
<gene>
    <name evidence="13" type="primary">Dmoj\GI13676</name>
    <name evidence="13" type="ORF">Dmoj_GI13676</name>
</gene>
<dbReference type="SMART" id="SM00848">
    <property type="entry name" value="Inhibitor_I29"/>
    <property type="match status" value="1"/>
</dbReference>
<dbReference type="Pfam" id="PF08246">
    <property type="entry name" value="Inhibitor_I29"/>
    <property type="match status" value="1"/>
</dbReference>
<dbReference type="KEGG" id="dmo:Dmoj_GI13676"/>
<keyword evidence="6" id="KW-1015">Disulfide bond</keyword>
<dbReference type="InterPro" id="IPR025660">
    <property type="entry name" value="Pept_his_AS"/>
</dbReference>
<dbReference type="EC" id="3.4.22.15" evidence="8"/>
<keyword evidence="4" id="KW-0788">Thiol protease</keyword>
<dbReference type="GO" id="GO:0006508">
    <property type="term" value="P:proteolysis"/>
    <property type="evidence" value="ECO:0007669"/>
    <property type="project" value="UniProtKB-KW"/>
</dbReference>
<dbReference type="eggNOG" id="KOG1543">
    <property type="taxonomic scope" value="Eukaryota"/>
</dbReference>
<dbReference type="SMART" id="SM00645">
    <property type="entry name" value="Pept_C1"/>
    <property type="match status" value="1"/>
</dbReference>